<accession>A0A3M7GDG5</accession>
<evidence type="ECO:0000313" key="1">
    <source>
        <dbReference type="EMBL" id="RMY99112.1"/>
    </source>
</evidence>
<evidence type="ECO:0000313" key="2">
    <source>
        <dbReference type="Proteomes" id="UP000269539"/>
    </source>
</evidence>
<name>A0A3M7GDG5_HORWE</name>
<proteinExistence type="predicted"/>
<gene>
    <name evidence="1" type="ORF">D0864_04156</name>
</gene>
<dbReference type="EMBL" id="QWIO01000347">
    <property type="protein sequence ID" value="RMY99112.1"/>
    <property type="molecule type" value="Genomic_DNA"/>
</dbReference>
<dbReference type="PANTHER" id="PTHR34129">
    <property type="entry name" value="BLR1139 PROTEIN"/>
    <property type="match status" value="1"/>
</dbReference>
<dbReference type="Pfam" id="PF06108">
    <property type="entry name" value="DUF952"/>
    <property type="match status" value="1"/>
</dbReference>
<evidence type="ECO:0008006" key="3">
    <source>
        <dbReference type="Google" id="ProtNLM"/>
    </source>
</evidence>
<organism evidence="1 2">
    <name type="scientific">Hortaea werneckii</name>
    <name type="common">Black yeast</name>
    <name type="synonym">Cladosporium werneckii</name>
    <dbReference type="NCBI Taxonomy" id="91943"/>
    <lineage>
        <taxon>Eukaryota</taxon>
        <taxon>Fungi</taxon>
        <taxon>Dikarya</taxon>
        <taxon>Ascomycota</taxon>
        <taxon>Pezizomycotina</taxon>
        <taxon>Dothideomycetes</taxon>
        <taxon>Dothideomycetidae</taxon>
        <taxon>Mycosphaerellales</taxon>
        <taxon>Teratosphaeriaceae</taxon>
        <taxon>Hortaea</taxon>
    </lineage>
</organism>
<dbReference type="InterPro" id="IPR009297">
    <property type="entry name" value="DUF952"/>
</dbReference>
<dbReference type="VEuPathDB" id="FungiDB:BTJ68_10005"/>
<dbReference type="SUPFAM" id="SSF56399">
    <property type="entry name" value="ADP-ribosylation"/>
    <property type="match status" value="1"/>
</dbReference>
<dbReference type="AlphaFoldDB" id="A0A3M7GDG5"/>
<dbReference type="PANTHER" id="PTHR34129:SF1">
    <property type="entry name" value="DUF952 DOMAIN-CONTAINING PROTEIN"/>
    <property type="match status" value="1"/>
</dbReference>
<reference evidence="1 2" key="1">
    <citation type="journal article" date="2018" name="BMC Genomics">
        <title>Genomic evidence for intraspecific hybridization in a clonal and extremely halotolerant yeast.</title>
        <authorList>
            <person name="Gostincar C."/>
            <person name="Stajich J.E."/>
            <person name="Zupancic J."/>
            <person name="Zalar P."/>
            <person name="Gunde-Cimerman N."/>
        </authorList>
    </citation>
    <scope>NUCLEOTIDE SEQUENCE [LARGE SCALE GENOMIC DNA]</scope>
    <source>
        <strain evidence="1 2">EXF-10513</strain>
    </source>
</reference>
<dbReference type="Gene3D" id="3.20.170.20">
    <property type="entry name" value="Protein of unknown function DUF952"/>
    <property type="match status" value="1"/>
</dbReference>
<dbReference type="Proteomes" id="UP000269539">
    <property type="component" value="Unassembled WGS sequence"/>
</dbReference>
<comment type="caution">
    <text evidence="1">The sequence shown here is derived from an EMBL/GenBank/DDBJ whole genome shotgun (WGS) entry which is preliminary data.</text>
</comment>
<sequence>MPAPEYLYKILDSPPPSPLPETLPPTQLDANDGFIHLSTAEQTPITAKLFFSSHTTLWVLKLKGEALDGEIRYSTDPNAGIVDGCAHVHDSQRGLGKDNVQEVIEVERNSDTPWTECEAWHLVGDETSSHASTTGQASNGMVVEHRTLYIYASQDSKITYSRWSASP</sequence>
<protein>
    <recommendedName>
        <fullName evidence="3">DUF952 domain-containing protein</fullName>
    </recommendedName>
</protein>